<proteinExistence type="predicted"/>
<comment type="caution">
    <text evidence="2">The sequence shown here is derived from an EMBL/GenBank/DDBJ whole genome shotgun (WGS) entry which is preliminary data.</text>
</comment>
<organism evidence="2 3">
    <name type="scientific">Turicimonas muris</name>
    <dbReference type="NCBI Taxonomy" id="1796652"/>
    <lineage>
        <taxon>Bacteria</taxon>
        <taxon>Pseudomonadati</taxon>
        <taxon>Pseudomonadota</taxon>
        <taxon>Betaproteobacteria</taxon>
        <taxon>Burkholderiales</taxon>
        <taxon>Sutterellaceae</taxon>
        <taxon>Turicimonas</taxon>
    </lineage>
</organism>
<name>A0A227KQG5_9BURK</name>
<keyword evidence="1" id="KW-0472">Membrane</keyword>
<keyword evidence="3" id="KW-1185">Reference proteome</keyword>
<reference evidence="3" key="1">
    <citation type="submission" date="2017-05" db="EMBL/GenBank/DDBJ databases">
        <title>Improved OligoMM genomes.</title>
        <authorList>
            <person name="Garzetti D."/>
        </authorList>
    </citation>
    <scope>NUCLEOTIDE SEQUENCE [LARGE SCALE GENOMIC DNA]</scope>
    <source>
        <strain evidence="3">YL45</strain>
    </source>
</reference>
<feature type="transmembrane region" description="Helical" evidence="1">
    <location>
        <begin position="6"/>
        <end position="26"/>
    </location>
</feature>
<evidence type="ECO:0000313" key="2">
    <source>
        <dbReference type="EMBL" id="OXE49620.1"/>
    </source>
</evidence>
<accession>A0A227KQG5</accession>
<dbReference type="InterPro" id="IPR037021">
    <property type="entry name" value="RnfH_sf"/>
</dbReference>
<keyword evidence="1" id="KW-0812">Transmembrane</keyword>
<dbReference type="AlphaFoldDB" id="A0A227KQG5"/>
<dbReference type="InterPro" id="IPR005346">
    <property type="entry name" value="RnfH"/>
</dbReference>
<keyword evidence="1" id="KW-1133">Transmembrane helix</keyword>
<dbReference type="RefSeq" id="WP_066592934.1">
    <property type="nucleotide sequence ID" value="NZ_CAOJMX010000011.1"/>
</dbReference>
<dbReference type="Pfam" id="PF03658">
    <property type="entry name" value="Ub-RnfH"/>
    <property type="match status" value="1"/>
</dbReference>
<sequence length="120" mass="13986">MEISKVLHKIFLPITFLSEVFVRIFLVNQSDNGLIKKETVCPDRLHLSEFKEQYISPLKEGWNVSVWDENRSDGYELKDGDRVEVCGPLLVDPKIARMKRAEIKRQSHVSKRRHAGNRKP</sequence>
<dbReference type="Proteomes" id="UP000214610">
    <property type="component" value="Unassembled WGS sequence"/>
</dbReference>
<evidence type="ECO:0000256" key="1">
    <source>
        <dbReference type="SAM" id="Phobius"/>
    </source>
</evidence>
<dbReference type="Gene3D" id="3.10.20.280">
    <property type="entry name" value="RnfH-like"/>
    <property type="match status" value="1"/>
</dbReference>
<protein>
    <submittedName>
        <fullName evidence="2">Uncharacterized protein</fullName>
    </submittedName>
</protein>
<evidence type="ECO:0000313" key="3">
    <source>
        <dbReference type="Proteomes" id="UP000214610"/>
    </source>
</evidence>
<gene>
    <name evidence="2" type="ORF">ADH67_05660</name>
</gene>
<dbReference type="EMBL" id="NHMP01000003">
    <property type="protein sequence ID" value="OXE49620.1"/>
    <property type="molecule type" value="Genomic_DNA"/>
</dbReference>